<organism evidence="1 2">
    <name type="scientific">Neoarthrinium moseri</name>
    <dbReference type="NCBI Taxonomy" id="1658444"/>
    <lineage>
        <taxon>Eukaryota</taxon>
        <taxon>Fungi</taxon>
        <taxon>Dikarya</taxon>
        <taxon>Ascomycota</taxon>
        <taxon>Pezizomycotina</taxon>
        <taxon>Sordariomycetes</taxon>
        <taxon>Xylariomycetidae</taxon>
        <taxon>Amphisphaeriales</taxon>
        <taxon>Apiosporaceae</taxon>
        <taxon>Neoarthrinium</taxon>
    </lineage>
</organism>
<proteinExistence type="predicted"/>
<reference evidence="1" key="1">
    <citation type="submission" date="2021-03" db="EMBL/GenBank/DDBJ databases">
        <title>Revisited historic fungal species revealed as producer of novel bioactive compounds through whole genome sequencing and comparative genomics.</title>
        <authorList>
            <person name="Vignolle G.A."/>
            <person name="Hochenegger N."/>
            <person name="Mach R.L."/>
            <person name="Mach-Aigner A.R."/>
            <person name="Javad Rahimi M."/>
            <person name="Salim K.A."/>
            <person name="Chan C.M."/>
            <person name="Lim L.B.L."/>
            <person name="Cai F."/>
            <person name="Druzhinina I.S."/>
            <person name="U'Ren J.M."/>
            <person name="Derntl C."/>
        </authorList>
    </citation>
    <scope>NUCLEOTIDE SEQUENCE</scope>
    <source>
        <strain evidence="1">TUCIM 5799</strain>
    </source>
</reference>
<name>A0A9Q0AJU8_9PEZI</name>
<evidence type="ECO:0000313" key="2">
    <source>
        <dbReference type="Proteomes" id="UP000829685"/>
    </source>
</evidence>
<gene>
    <name evidence="1" type="ORF">JX265_012226</name>
</gene>
<dbReference type="EMBL" id="JAFIMR010000050">
    <property type="protein sequence ID" value="KAI1855781.1"/>
    <property type="molecule type" value="Genomic_DNA"/>
</dbReference>
<sequence>MELHPESVAQWREMWIDNDHDVAGHNNTPSTALASPGPPSVLARLKLVRATTVHDVGKGPECSLGQTGYGSILVGMVQRRTYSNRSGG</sequence>
<comment type="caution">
    <text evidence="1">The sequence shown here is derived from an EMBL/GenBank/DDBJ whole genome shotgun (WGS) entry which is preliminary data.</text>
</comment>
<keyword evidence="2" id="KW-1185">Reference proteome</keyword>
<accession>A0A9Q0AJU8</accession>
<dbReference type="AlphaFoldDB" id="A0A9Q0AJU8"/>
<dbReference type="Proteomes" id="UP000829685">
    <property type="component" value="Unassembled WGS sequence"/>
</dbReference>
<evidence type="ECO:0000313" key="1">
    <source>
        <dbReference type="EMBL" id="KAI1855781.1"/>
    </source>
</evidence>
<protein>
    <submittedName>
        <fullName evidence="1">Uncharacterized protein</fullName>
    </submittedName>
</protein>